<protein>
    <submittedName>
        <fullName evidence="8">Uncharacterized protein</fullName>
    </submittedName>
</protein>
<accession>A0A810CBJ9</accession>
<dbReference type="EMBL" id="AP023099">
    <property type="protein sequence ID" value="BCE91019.1"/>
    <property type="molecule type" value="Genomic_DNA"/>
</dbReference>
<evidence type="ECO:0000313" key="4">
    <source>
        <dbReference type="EMBL" id="BCE47500.1"/>
    </source>
</evidence>
<evidence type="ECO:0000313" key="8">
    <source>
        <dbReference type="EMBL" id="BCE85259.1"/>
    </source>
</evidence>
<reference evidence="5" key="6">
    <citation type="submission" date="2020-05" db="EMBL/GenBank/DDBJ databases">
        <title>Complete genome sequence of Bradyrhizobium diazoefficiens XF5 isolated from soybean nodule.</title>
        <authorList>
            <person name="Noda R."/>
            <person name="Kakizaki K."/>
            <person name="Minamisawa K."/>
        </authorList>
    </citation>
    <scope>NUCLEOTIDE SEQUENCE</scope>
    <source>
        <strain evidence="5">XF5</strain>
    </source>
</reference>
<dbReference type="EMBL" id="AP023092">
    <property type="protein sequence ID" value="BCE30067.1"/>
    <property type="molecule type" value="Genomic_DNA"/>
</dbReference>
<reference evidence="2" key="3">
    <citation type="submission" date="2020-05" db="EMBL/GenBank/DDBJ databases">
        <title>Complete genome sequence of Bradyrhizobium diazoefficiens XF2 isolated from soybean nodule.</title>
        <authorList>
            <person name="Noda R."/>
            <person name="Kakizaki K."/>
            <person name="Minamisawa K."/>
        </authorList>
    </citation>
    <scope>NUCLEOTIDE SEQUENCE</scope>
    <source>
        <strain evidence="2">XF2</strain>
    </source>
</reference>
<reference evidence="4" key="5">
    <citation type="submission" date="2020-05" db="EMBL/GenBank/DDBJ databases">
        <title>Complete genome sequence of Bradyrhizobium diazoefficiens XF4 isolated from soybean nodule.</title>
        <authorList>
            <person name="Noda R."/>
            <person name="Kakizaki K."/>
            <person name="Minamisawa K."/>
        </authorList>
    </citation>
    <scope>NUCLEOTIDE SEQUENCE</scope>
    <source>
        <strain evidence="4">XF4</strain>
    </source>
</reference>
<evidence type="ECO:0000313" key="9">
    <source>
        <dbReference type="EMBL" id="BCE91019.1"/>
    </source>
</evidence>
<dbReference type="EMBL" id="AP023093">
    <property type="protein sequence ID" value="BCE38808.1"/>
    <property type="molecule type" value="Genomic_DNA"/>
</dbReference>
<sequence>MVERVTLLPDGNELGIVLNGDLAAILSFAAGKTKPDLLPEAGLLGDLVSIVGCRDRI</sequence>
<reference evidence="8" key="9">
    <citation type="submission" date="2020-05" db="EMBL/GenBank/DDBJ databases">
        <title>Complete genome sequence of Bradyrhizobium diazoefficiens XF9 isolated from soybean nodule.</title>
        <authorList>
            <person name="Noda R."/>
            <person name="Kakizaki K."/>
            <person name="Minamisawa K."/>
        </authorList>
    </citation>
    <scope>NUCLEOTIDE SEQUENCE</scope>
    <source>
        <strain evidence="8">XF9</strain>
    </source>
</reference>
<reference evidence="7" key="8">
    <citation type="submission" date="2020-05" db="EMBL/GenBank/DDBJ databases">
        <title>Complete genome sequence of Bradyrhizobium diazoefficiens XF8 isolated from soybean nodule.</title>
        <authorList>
            <person name="Noda R."/>
            <person name="Kakizaki K."/>
            <person name="Minamisawa K."/>
        </authorList>
    </citation>
    <scope>NUCLEOTIDE SEQUENCE</scope>
    <source>
        <strain evidence="7">XF8</strain>
    </source>
</reference>
<proteinExistence type="predicted"/>
<dbReference type="EMBL" id="AP023091">
    <property type="protein sequence ID" value="BCE21252.1"/>
    <property type="molecule type" value="Genomic_DNA"/>
</dbReference>
<name>A0A810CBJ9_9BRAD</name>
<organism evidence="8">
    <name type="scientific">Bradyrhizobium diazoefficiens</name>
    <dbReference type="NCBI Taxonomy" id="1355477"/>
    <lineage>
        <taxon>Bacteria</taxon>
        <taxon>Pseudomonadati</taxon>
        <taxon>Pseudomonadota</taxon>
        <taxon>Alphaproteobacteria</taxon>
        <taxon>Hyphomicrobiales</taxon>
        <taxon>Nitrobacteraceae</taxon>
        <taxon>Bradyrhizobium</taxon>
    </lineage>
</organism>
<dbReference type="EMBL" id="AP023095">
    <property type="protein sequence ID" value="BCE56361.1"/>
    <property type="molecule type" value="Genomic_DNA"/>
</dbReference>
<reference evidence="1" key="1">
    <citation type="submission" date="2020-05" db="EMBL/GenBank/DDBJ databases">
        <title>Complete genome sequence of Bradyrhizobium diazoefficiens XF1 isolated from soybean nodule.</title>
        <authorList>
            <person name="Noda R."/>
            <person name="Kakizaki K."/>
            <person name="Minamisawa K."/>
        </authorList>
    </citation>
    <scope>NUCLEOTIDE SEQUENCE</scope>
    <source>
        <strain evidence="1">XF1</strain>
    </source>
</reference>
<dbReference type="EMBL" id="AP023094">
    <property type="protein sequence ID" value="BCE47500.1"/>
    <property type="molecule type" value="Genomic_DNA"/>
</dbReference>
<reference evidence="9" key="2">
    <citation type="submission" date="2020-05" db="EMBL/GenBank/DDBJ databases">
        <title>Complete genome sequence of Bradyrhizobium diazoefficiens XF10 isolated from soybean nodule.</title>
        <authorList>
            <person name="Noda R."/>
            <person name="Kakizaki K."/>
            <person name="Minamisawa K."/>
        </authorList>
    </citation>
    <scope>NUCLEOTIDE SEQUENCE</scope>
    <source>
        <strain evidence="9">XF10</strain>
    </source>
</reference>
<evidence type="ECO:0000313" key="5">
    <source>
        <dbReference type="EMBL" id="BCE56361.1"/>
    </source>
</evidence>
<dbReference type="EMBL" id="AP023097">
    <property type="protein sequence ID" value="BCE73674.1"/>
    <property type="molecule type" value="Genomic_DNA"/>
</dbReference>
<reference evidence="3" key="4">
    <citation type="submission" date="2020-05" db="EMBL/GenBank/DDBJ databases">
        <title>Complete genome sequence of Bradyrhizobium diazoefficiens XF3 isolated from soybean nodule.</title>
        <authorList>
            <person name="Noda R."/>
            <person name="Kakizaki K."/>
            <person name="Minamisawa K."/>
        </authorList>
    </citation>
    <scope>NUCLEOTIDE SEQUENCE</scope>
    <source>
        <strain evidence="3">XF3</strain>
    </source>
</reference>
<evidence type="ECO:0000313" key="1">
    <source>
        <dbReference type="EMBL" id="BCE21252.1"/>
    </source>
</evidence>
<dbReference type="EMBL" id="AP023096">
    <property type="protein sequence ID" value="BCE65100.1"/>
    <property type="molecule type" value="Genomic_DNA"/>
</dbReference>
<dbReference type="EMBL" id="AP023098">
    <property type="protein sequence ID" value="BCE85259.1"/>
    <property type="molecule type" value="Genomic_DNA"/>
</dbReference>
<evidence type="ECO:0000313" key="2">
    <source>
        <dbReference type="EMBL" id="BCE30067.1"/>
    </source>
</evidence>
<evidence type="ECO:0000313" key="7">
    <source>
        <dbReference type="EMBL" id="BCE73674.1"/>
    </source>
</evidence>
<gene>
    <name evidence="9" type="ORF">XF10B_38170</name>
    <name evidence="1" type="ORF">XF1B_39330</name>
    <name evidence="2" type="ORF">XF2B_38360</name>
    <name evidence="3" type="ORF">XF3B_38390</name>
    <name evidence="4" type="ORF">XF4B_38490</name>
    <name evidence="5" type="ORF">XF5B_38730</name>
    <name evidence="6" type="ORF">XF6B_38990</name>
    <name evidence="7" type="ORF">XF8B_37850</name>
    <name evidence="8" type="ORF">XF9B_66800</name>
</gene>
<evidence type="ECO:0000313" key="6">
    <source>
        <dbReference type="EMBL" id="BCE65100.1"/>
    </source>
</evidence>
<reference evidence="6" key="7">
    <citation type="submission" date="2020-05" db="EMBL/GenBank/DDBJ databases">
        <title>Complete genome sequence of Bradyrhizobium diazoefficiens XF6 isolated from soybean nodule.</title>
        <authorList>
            <person name="Noda R."/>
            <person name="Kakizaki K."/>
            <person name="Minamisawa K."/>
        </authorList>
    </citation>
    <scope>NUCLEOTIDE SEQUENCE</scope>
    <source>
        <strain evidence="6">XF6</strain>
    </source>
</reference>
<evidence type="ECO:0000313" key="3">
    <source>
        <dbReference type="EMBL" id="BCE38808.1"/>
    </source>
</evidence>
<dbReference type="AlphaFoldDB" id="A0A810CBJ9"/>